<dbReference type="AlphaFoldDB" id="A0A6M0RXF3"/>
<dbReference type="InterPro" id="IPR025458">
    <property type="entry name" value="DUF4278"/>
</dbReference>
<name>A0A6M0RXF3_9CYAN</name>
<comment type="caution">
    <text evidence="1">The sequence shown here is derived from an EMBL/GenBank/DDBJ whole genome shotgun (WGS) entry which is preliminary data.</text>
</comment>
<dbReference type="Proteomes" id="UP000481033">
    <property type="component" value="Unassembled WGS sequence"/>
</dbReference>
<sequence length="63" mass="7070">MKLKYRGVSYDYKAPKVAIADSEEVGKYRGVTFHFHKLVKALSSPVFDLKYRGVSYHTGGSDA</sequence>
<proteinExistence type="predicted"/>
<dbReference type="EMBL" id="QXHD01000004">
    <property type="protein sequence ID" value="NEZ60895.1"/>
    <property type="molecule type" value="Genomic_DNA"/>
</dbReference>
<evidence type="ECO:0000313" key="2">
    <source>
        <dbReference type="Proteomes" id="UP000481033"/>
    </source>
</evidence>
<evidence type="ECO:0000313" key="1">
    <source>
        <dbReference type="EMBL" id="NEZ60895.1"/>
    </source>
</evidence>
<organism evidence="1 2">
    <name type="scientific">Adonisia turfae CCMR0081</name>
    <dbReference type="NCBI Taxonomy" id="2292702"/>
    <lineage>
        <taxon>Bacteria</taxon>
        <taxon>Bacillati</taxon>
        <taxon>Cyanobacteriota</taxon>
        <taxon>Adonisia</taxon>
        <taxon>Adonisia turfae</taxon>
    </lineage>
</organism>
<dbReference type="RefSeq" id="WP_163703198.1">
    <property type="nucleotide sequence ID" value="NZ_QXHD01000004.1"/>
</dbReference>
<protein>
    <submittedName>
        <fullName evidence="1">DUF4278 domain-containing protein</fullName>
    </submittedName>
</protein>
<keyword evidence="2" id="KW-1185">Reference proteome</keyword>
<reference evidence="1 2" key="1">
    <citation type="journal article" date="2020" name="Microb. Ecol.">
        <title>Ecogenomics of the Marine Benthic Filamentous Cyanobacterium Adonisia.</title>
        <authorList>
            <person name="Walter J.M."/>
            <person name="Coutinho F.H."/>
            <person name="Leomil L."/>
            <person name="Hargreaves P.I."/>
            <person name="Campeao M.E."/>
            <person name="Vieira V.V."/>
            <person name="Silva B.S."/>
            <person name="Fistarol G.O."/>
            <person name="Salomon P.S."/>
            <person name="Sawabe T."/>
            <person name="Mino S."/>
            <person name="Hosokawa M."/>
            <person name="Miyashita H."/>
            <person name="Maruyama F."/>
            <person name="van Verk M.C."/>
            <person name="Dutilh B.E."/>
            <person name="Thompson C.C."/>
            <person name="Thompson F.L."/>
        </authorList>
    </citation>
    <scope>NUCLEOTIDE SEQUENCE [LARGE SCALE GENOMIC DNA]</scope>
    <source>
        <strain evidence="1 2">CCMR0081</strain>
    </source>
</reference>
<gene>
    <name evidence="1" type="ORF">DXZ20_35745</name>
</gene>
<accession>A0A6M0RXF3</accession>
<dbReference type="Pfam" id="PF14105">
    <property type="entry name" value="DUF4278"/>
    <property type="match status" value="1"/>
</dbReference>